<comment type="caution">
    <text evidence="6">The sequence shown here is derived from an EMBL/GenBank/DDBJ whole genome shotgun (WGS) entry which is preliminary data.</text>
</comment>
<dbReference type="GO" id="GO:0008170">
    <property type="term" value="F:N-methyltransferase activity"/>
    <property type="evidence" value="ECO:0007669"/>
    <property type="project" value="InterPro"/>
</dbReference>
<dbReference type="InterPro" id="IPR001091">
    <property type="entry name" value="RM_Methyltransferase"/>
</dbReference>
<evidence type="ECO:0000259" key="5">
    <source>
        <dbReference type="Pfam" id="PF01555"/>
    </source>
</evidence>
<keyword evidence="2" id="KW-0489">Methyltransferase</keyword>
<dbReference type="PRINTS" id="PR00508">
    <property type="entry name" value="S21N4MTFRASE"/>
</dbReference>
<dbReference type="InterPro" id="IPR002941">
    <property type="entry name" value="DNA_methylase_N4/N6"/>
</dbReference>
<keyword evidence="3" id="KW-0808">Transferase</keyword>
<reference evidence="6" key="1">
    <citation type="submission" date="2019-12" db="EMBL/GenBank/DDBJ databases">
        <title>High-Quality draft genome sequences of three cyanobacteria isolated from the limestone walls of the Old Cathedral of Coimbra.</title>
        <authorList>
            <person name="Tiago I."/>
            <person name="Soares F."/>
            <person name="Portugal A."/>
        </authorList>
    </citation>
    <scope>NUCLEOTIDE SEQUENCE [LARGE SCALE GENOMIC DNA]</scope>
    <source>
        <strain evidence="6">C</strain>
    </source>
</reference>
<organism evidence="6 7">
    <name type="scientific">Petrachloros mirabilis ULC683</name>
    <dbReference type="NCBI Taxonomy" id="2781853"/>
    <lineage>
        <taxon>Bacteria</taxon>
        <taxon>Bacillati</taxon>
        <taxon>Cyanobacteriota</taxon>
        <taxon>Cyanophyceae</taxon>
        <taxon>Synechococcales</taxon>
        <taxon>Petrachlorosaceae</taxon>
        <taxon>Petrachloros</taxon>
        <taxon>Petrachloros mirabilis</taxon>
    </lineage>
</organism>
<dbReference type="InterPro" id="IPR029063">
    <property type="entry name" value="SAM-dependent_MTases_sf"/>
</dbReference>
<gene>
    <name evidence="6" type="ORF">GS597_14085</name>
</gene>
<evidence type="ECO:0000256" key="1">
    <source>
        <dbReference type="ARBA" id="ARBA00006594"/>
    </source>
</evidence>
<accession>A0A8K2A0P2</accession>
<feature type="domain" description="DNA methylase N-4/N-6" evidence="5">
    <location>
        <begin position="50"/>
        <end position="267"/>
    </location>
</feature>
<dbReference type="Pfam" id="PF01555">
    <property type="entry name" value="N6_N4_Mtase"/>
    <property type="match status" value="1"/>
</dbReference>
<protein>
    <recommendedName>
        <fullName evidence="4">Methyltransferase</fullName>
        <ecNumber evidence="4">2.1.1.-</ecNumber>
    </recommendedName>
</protein>
<dbReference type="RefSeq" id="WP_161826089.1">
    <property type="nucleotide sequence ID" value="NZ_WVIC01000029.1"/>
</dbReference>
<dbReference type="Proteomes" id="UP000607397">
    <property type="component" value="Unassembled WGS sequence"/>
</dbReference>
<evidence type="ECO:0000313" key="6">
    <source>
        <dbReference type="EMBL" id="NCJ07617.1"/>
    </source>
</evidence>
<proteinExistence type="inferred from homology"/>
<dbReference type="EMBL" id="WVIC01000029">
    <property type="protein sequence ID" value="NCJ07617.1"/>
    <property type="molecule type" value="Genomic_DNA"/>
</dbReference>
<dbReference type="GO" id="GO:0003677">
    <property type="term" value="F:DNA binding"/>
    <property type="evidence" value="ECO:0007669"/>
    <property type="project" value="InterPro"/>
</dbReference>
<dbReference type="PANTHER" id="PTHR13370:SF3">
    <property type="entry name" value="TRNA (GUANINE(10)-N2)-METHYLTRANSFERASE HOMOLOG"/>
    <property type="match status" value="1"/>
</dbReference>
<dbReference type="GO" id="GO:0005737">
    <property type="term" value="C:cytoplasm"/>
    <property type="evidence" value="ECO:0007669"/>
    <property type="project" value="TreeGrafter"/>
</dbReference>
<dbReference type="InterPro" id="IPR002052">
    <property type="entry name" value="DNA_methylase_N6_adenine_CS"/>
</dbReference>
<evidence type="ECO:0000256" key="3">
    <source>
        <dbReference type="ARBA" id="ARBA00022679"/>
    </source>
</evidence>
<dbReference type="PANTHER" id="PTHR13370">
    <property type="entry name" value="RNA METHYLASE-RELATED"/>
    <property type="match status" value="1"/>
</dbReference>
<name>A0A8K2A0P2_9CYAN</name>
<dbReference type="SUPFAM" id="SSF53335">
    <property type="entry name" value="S-adenosyl-L-methionine-dependent methyltransferases"/>
    <property type="match status" value="1"/>
</dbReference>
<evidence type="ECO:0000256" key="2">
    <source>
        <dbReference type="ARBA" id="ARBA00022603"/>
    </source>
</evidence>
<comment type="similarity">
    <text evidence="1 4">Belongs to the N(4)/N(6)-methyltransferase family.</text>
</comment>
<dbReference type="EC" id="2.1.1.-" evidence="4"/>
<keyword evidence="7" id="KW-1185">Reference proteome</keyword>
<dbReference type="PROSITE" id="PS00092">
    <property type="entry name" value="N6_MTASE"/>
    <property type="match status" value="1"/>
</dbReference>
<evidence type="ECO:0000256" key="4">
    <source>
        <dbReference type="RuleBase" id="RU362026"/>
    </source>
</evidence>
<dbReference type="AlphaFoldDB" id="A0A8K2A0P2"/>
<sequence length="290" mass="32440">MTVQVQLEQNIQDVVETNKPEVVWKSSNGLSCLYHGDSLELMASLPAESVDCIWTDPPYNLSNDGITCVAGRMVKVNKGEWDRSQGVELDHEFNKAWLAACYRLLKPAGTIWVTGTLHVYPSVGFAMQQLGFRILNDIIWEKPAPPPNLGCRCFTHSTELILWATKARKGKERYTFNYDEMKAENGDKQMKNVWRMSSPSKAEKFYGKHPTQKPIDLVARCLRASTNPGDLVFDPFSGSSTTGVAALSLGRKFIGCEADTGHIELSIKRLSNLVQVELPPALKQGHLWKE</sequence>
<evidence type="ECO:0000313" key="7">
    <source>
        <dbReference type="Proteomes" id="UP000607397"/>
    </source>
</evidence>
<dbReference type="GO" id="GO:0032259">
    <property type="term" value="P:methylation"/>
    <property type="evidence" value="ECO:0007669"/>
    <property type="project" value="UniProtKB-KW"/>
</dbReference>
<dbReference type="Gene3D" id="3.40.50.150">
    <property type="entry name" value="Vaccinia Virus protein VP39"/>
    <property type="match status" value="1"/>
</dbReference>